<feature type="compositionally biased region" description="Polar residues" evidence="2">
    <location>
        <begin position="161"/>
        <end position="171"/>
    </location>
</feature>
<comment type="caution">
    <text evidence="4">The sequence shown here is derived from an EMBL/GenBank/DDBJ whole genome shotgun (WGS) entry which is preliminary data.</text>
</comment>
<organism evidence="4 5">
    <name type="scientific">Hermanssonia centrifuga</name>
    <dbReference type="NCBI Taxonomy" id="98765"/>
    <lineage>
        <taxon>Eukaryota</taxon>
        <taxon>Fungi</taxon>
        <taxon>Dikarya</taxon>
        <taxon>Basidiomycota</taxon>
        <taxon>Agaricomycotina</taxon>
        <taxon>Agaricomycetes</taxon>
        <taxon>Polyporales</taxon>
        <taxon>Meruliaceae</taxon>
        <taxon>Hermanssonia</taxon>
    </lineage>
</organism>
<dbReference type="PANTHER" id="PTHR40633">
    <property type="entry name" value="MATRIX PROTEIN, PUTATIVE (AFU_ORTHOLOGUE AFUA_8G05410)-RELATED"/>
    <property type="match status" value="1"/>
</dbReference>
<feature type="compositionally biased region" description="Acidic residues" evidence="2">
    <location>
        <begin position="195"/>
        <end position="217"/>
    </location>
</feature>
<evidence type="ECO:0000259" key="3">
    <source>
        <dbReference type="Pfam" id="PF10342"/>
    </source>
</evidence>
<feature type="compositionally biased region" description="Low complexity" evidence="2">
    <location>
        <begin position="270"/>
        <end position="288"/>
    </location>
</feature>
<evidence type="ECO:0000313" key="4">
    <source>
        <dbReference type="EMBL" id="THG99320.1"/>
    </source>
</evidence>
<dbReference type="EMBL" id="SGPJ01000084">
    <property type="protein sequence ID" value="THG99320.1"/>
    <property type="molecule type" value="Genomic_DNA"/>
</dbReference>
<dbReference type="InterPro" id="IPR052982">
    <property type="entry name" value="SRP1/TIP1-like"/>
</dbReference>
<reference evidence="4 5" key="1">
    <citation type="submission" date="2019-02" db="EMBL/GenBank/DDBJ databases">
        <title>Genome sequencing of the rare red list fungi Phlebia centrifuga.</title>
        <authorList>
            <person name="Buettner E."/>
            <person name="Kellner H."/>
        </authorList>
    </citation>
    <scope>NUCLEOTIDE SEQUENCE [LARGE SCALE GENOMIC DNA]</scope>
    <source>
        <strain evidence="4 5">DSM 108282</strain>
    </source>
</reference>
<dbReference type="PANTHER" id="PTHR40633:SF1">
    <property type="entry name" value="GPI ANCHORED SERINE-THREONINE RICH PROTEIN (AFU_ORTHOLOGUE AFUA_1G03630)"/>
    <property type="match status" value="1"/>
</dbReference>
<sequence>MIMTLPLLYTRVLADFTPTTPGPGETYNAGSNCTITWDVDNSGTWTNITIDLKSGSNSNMSLVTNVASGLDGTDPSLTPFTWTCPEVDPYSAIYFYQFTNNGDSSTAKWTTRFTIASLTDDSVTPEYPQQPNGDNIPWGEGQLASSGDGSADVESAEDVNDSANAADFQNLSKAKNKEDSDDDSADNEDHKTSGGEDDSNSGDDSGSSEDQADDGDQENAPPPNRHGRNKGSPTASGSSEAPSASAQAKAGSKTKAEATSDNEDTEDTDTISTSTSSTKRSNPTKTSTNLRTATTASLVDPSADAAADAQTKFRGPVRPN</sequence>
<dbReference type="InterPro" id="IPR018466">
    <property type="entry name" value="Kre9/Knh1-like_N"/>
</dbReference>
<dbReference type="Pfam" id="PF10342">
    <property type="entry name" value="Kre9_KNH"/>
    <property type="match status" value="1"/>
</dbReference>
<name>A0A4S4KMK1_9APHY</name>
<evidence type="ECO:0000256" key="1">
    <source>
        <dbReference type="ARBA" id="ARBA00022729"/>
    </source>
</evidence>
<feature type="compositionally biased region" description="Low complexity" evidence="2">
    <location>
        <begin position="231"/>
        <end position="253"/>
    </location>
</feature>
<evidence type="ECO:0000256" key="2">
    <source>
        <dbReference type="SAM" id="MobiDB-lite"/>
    </source>
</evidence>
<keyword evidence="1" id="KW-0732">Signal</keyword>
<dbReference type="Proteomes" id="UP000309038">
    <property type="component" value="Unassembled WGS sequence"/>
</dbReference>
<feature type="region of interest" description="Disordered" evidence="2">
    <location>
        <begin position="121"/>
        <end position="320"/>
    </location>
</feature>
<proteinExistence type="predicted"/>
<evidence type="ECO:0000313" key="5">
    <source>
        <dbReference type="Proteomes" id="UP000309038"/>
    </source>
</evidence>
<gene>
    <name evidence="4" type="ORF">EW026_g3018</name>
</gene>
<protein>
    <recommendedName>
        <fullName evidence="3">Yeast cell wall synthesis Kre9/Knh1-like N-terminal domain-containing protein</fullName>
    </recommendedName>
</protein>
<feature type="compositionally biased region" description="Polar residues" evidence="2">
    <location>
        <begin position="121"/>
        <end position="133"/>
    </location>
</feature>
<feature type="compositionally biased region" description="Acidic residues" evidence="2">
    <location>
        <begin position="260"/>
        <end position="269"/>
    </location>
</feature>
<dbReference type="AlphaFoldDB" id="A0A4S4KMK1"/>
<feature type="domain" description="Yeast cell wall synthesis Kre9/Knh1-like N-terminal" evidence="3">
    <location>
        <begin position="20"/>
        <end position="115"/>
    </location>
</feature>
<accession>A0A4S4KMK1</accession>
<keyword evidence="5" id="KW-1185">Reference proteome</keyword>